<reference evidence="1" key="1">
    <citation type="submission" date="2023-07" db="EMBL/GenBank/DDBJ databases">
        <authorList>
            <person name="Pelsma A.J. K."/>
        </authorList>
    </citation>
    <scope>NUCLEOTIDE SEQUENCE</scope>
</reference>
<sequence length="217" mass="24342">MQYTQTALDRRTGDIETIAIGDWVTVTELGERYGVGRITVRTILQEMGLLQSEGIHGRCRLTREAVAQGLGKRHDKPKNGGYPFDVISPAGQALIADKWQEAVDGLEARRLMVPEVTEAKAAITGYMQHRECHKLTEMTPQMQVSWLLDHFEGIKVEQIALVIGVTRQLVERYAKTRKTQRDYFARSKASTIPLPRPSAVIVPGGREWDRAAEKFAA</sequence>
<accession>A0AA48M4K5</accession>
<dbReference type="EMBL" id="OY288114">
    <property type="protein sequence ID" value="CAJ0892718.1"/>
    <property type="molecule type" value="Genomic_DNA"/>
</dbReference>
<dbReference type="AlphaFoldDB" id="A0AA48M4K5"/>
<organism evidence="1">
    <name type="scientific">freshwater sediment metagenome</name>
    <dbReference type="NCBI Taxonomy" id="556182"/>
    <lineage>
        <taxon>unclassified sequences</taxon>
        <taxon>metagenomes</taxon>
        <taxon>ecological metagenomes</taxon>
    </lineage>
</organism>
<protein>
    <submittedName>
        <fullName evidence="1">Uncharacterized protein</fullName>
    </submittedName>
</protein>
<name>A0AA48M4K5_9ZZZZ</name>
<proteinExistence type="predicted"/>
<evidence type="ECO:0000313" key="1">
    <source>
        <dbReference type="EMBL" id="CAJ0892718.1"/>
    </source>
</evidence>
<gene>
    <name evidence="1" type="ORF">AMST5_04243</name>
</gene>